<keyword evidence="2" id="KW-1185">Reference proteome</keyword>
<protein>
    <submittedName>
        <fullName evidence="1">Uncharacterized protein</fullName>
    </submittedName>
</protein>
<dbReference type="EMBL" id="FOTW01000016">
    <property type="protein sequence ID" value="SFM27655.1"/>
    <property type="molecule type" value="Genomic_DNA"/>
</dbReference>
<dbReference type="AlphaFoldDB" id="A0A1I4PJG1"/>
<evidence type="ECO:0000313" key="1">
    <source>
        <dbReference type="EMBL" id="SFM27655.1"/>
    </source>
</evidence>
<gene>
    <name evidence="1" type="ORF">SAMN02982985_03450</name>
</gene>
<accession>A0A1I4PJG1</accession>
<reference evidence="1 2" key="1">
    <citation type="submission" date="2016-10" db="EMBL/GenBank/DDBJ databases">
        <authorList>
            <person name="de Groot N.N."/>
        </authorList>
    </citation>
    <scope>NUCLEOTIDE SEQUENCE [LARGE SCALE GENOMIC DNA]</scope>
    <source>
        <strain evidence="1 2">ATCC 43154</strain>
    </source>
</reference>
<proteinExistence type="predicted"/>
<dbReference type="Proteomes" id="UP000199470">
    <property type="component" value="Unassembled WGS sequence"/>
</dbReference>
<organism evidence="1 2">
    <name type="scientific">Rugamonas rubra</name>
    <dbReference type="NCBI Taxonomy" id="758825"/>
    <lineage>
        <taxon>Bacteria</taxon>
        <taxon>Pseudomonadati</taxon>
        <taxon>Pseudomonadota</taxon>
        <taxon>Betaproteobacteria</taxon>
        <taxon>Burkholderiales</taxon>
        <taxon>Oxalobacteraceae</taxon>
        <taxon>Telluria group</taxon>
        <taxon>Rugamonas</taxon>
    </lineage>
</organism>
<name>A0A1I4PJG1_9BURK</name>
<evidence type="ECO:0000313" key="2">
    <source>
        <dbReference type="Proteomes" id="UP000199470"/>
    </source>
</evidence>
<sequence length="156" mass="17024">MAAPATETAPKPLIDQVERLTELLRDPYAVGYPKATLFKMLSPQKGEQVALTVFTVEGFGGGNNHTQYFAMFSYETDEDGKRPHYTLMDVIPIGGKGWRGVTSLAAKLVRDPKTHTAEITIPALEVGPDDAPNFPSKRTTIKLVLKNGRLAEVGKP</sequence>